<sequence length="130" mass="15241">MQVLPSTAKKFDIVDLYDPEQNIKAGTLFIKRLTSLYNSHEIDSVNRVKFILAAYNAGEGRVEDIRRAADYKKINRFEWDSLKQVIPYMSIHGELPEELLRHGKFKGTETINFVDEILNRYENYKMLVKK</sequence>
<dbReference type="SUPFAM" id="SSF53955">
    <property type="entry name" value="Lysozyme-like"/>
    <property type="match status" value="1"/>
</dbReference>
<proteinExistence type="predicted"/>
<organism evidence="2">
    <name type="scientific">bioreactor metagenome</name>
    <dbReference type="NCBI Taxonomy" id="1076179"/>
    <lineage>
        <taxon>unclassified sequences</taxon>
        <taxon>metagenomes</taxon>
        <taxon>ecological metagenomes</taxon>
    </lineage>
</organism>
<dbReference type="InterPro" id="IPR023346">
    <property type="entry name" value="Lysozyme-like_dom_sf"/>
</dbReference>
<comment type="caution">
    <text evidence="2">The sequence shown here is derived from an EMBL/GenBank/DDBJ whole genome shotgun (WGS) entry which is preliminary data.</text>
</comment>
<gene>
    <name evidence="2" type="primary">mltF_43</name>
    <name evidence="2" type="ORF">SDC9_158123</name>
</gene>
<dbReference type="PANTHER" id="PTHR37423:SF2">
    <property type="entry name" value="MEMBRANE-BOUND LYTIC MUREIN TRANSGLYCOSYLASE C"/>
    <property type="match status" value="1"/>
</dbReference>
<dbReference type="Pfam" id="PF01464">
    <property type="entry name" value="SLT"/>
    <property type="match status" value="1"/>
</dbReference>
<dbReference type="EMBL" id="VSSQ01057010">
    <property type="protein sequence ID" value="MPN10826.1"/>
    <property type="molecule type" value="Genomic_DNA"/>
</dbReference>
<dbReference type="InterPro" id="IPR008258">
    <property type="entry name" value="Transglycosylase_SLT_dom_1"/>
</dbReference>
<dbReference type="Gene3D" id="1.10.530.10">
    <property type="match status" value="1"/>
</dbReference>
<name>A0A645FB34_9ZZZZ</name>
<protein>
    <submittedName>
        <fullName evidence="2">Membrane-bound lytic murein transglycosylase F</fullName>
        <ecNumber evidence="2">4.2.2.-</ecNumber>
    </submittedName>
</protein>
<evidence type="ECO:0000313" key="2">
    <source>
        <dbReference type="EMBL" id="MPN10826.1"/>
    </source>
</evidence>
<keyword evidence="2" id="KW-0456">Lyase</keyword>
<dbReference type="PANTHER" id="PTHR37423">
    <property type="entry name" value="SOLUBLE LYTIC MUREIN TRANSGLYCOSYLASE-RELATED"/>
    <property type="match status" value="1"/>
</dbReference>
<dbReference type="AlphaFoldDB" id="A0A645FB34"/>
<accession>A0A645FB34</accession>
<dbReference type="GO" id="GO:0016829">
    <property type="term" value="F:lyase activity"/>
    <property type="evidence" value="ECO:0007669"/>
    <property type="project" value="UniProtKB-KW"/>
</dbReference>
<evidence type="ECO:0000259" key="1">
    <source>
        <dbReference type="Pfam" id="PF01464"/>
    </source>
</evidence>
<reference evidence="2" key="1">
    <citation type="submission" date="2019-08" db="EMBL/GenBank/DDBJ databases">
        <authorList>
            <person name="Kucharzyk K."/>
            <person name="Murdoch R.W."/>
            <person name="Higgins S."/>
            <person name="Loffler F."/>
        </authorList>
    </citation>
    <scope>NUCLEOTIDE SEQUENCE</scope>
</reference>
<feature type="domain" description="Transglycosylase SLT" evidence="1">
    <location>
        <begin position="1"/>
        <end position="75"/>
    </location>
</feature>
<dbReference type="EC" id="4.2.2.-" evidence="2"/>